<dbReference type="EMBL" id="JACICC010000003">
    <property type="protein sequence ID" value="MBB3809557.1"/>
    <property type="molecule type" value="Genomic_DNA"/>
</dbReference>
<feature type="domain" description="Glycosyl transferase family 1" evidence="1">
    <location>
        <begin position="234"/>
        <end position="395"/>
    </location>
</feature>
<organism evidence="2 3">
    <name type="scientific">Pseudochelatococcus contaminans</name>
    <dbReference type="NCBI Taxonomy" id="1538103"/>
    <lineage>
        <taxon>Bacteria</taxon>
        <taxon>Pseudomonadati</taxon>
        <taxon>Pseudomonadota</taxon>
        <taxon>Alphaproteobacteria</taxon>
        <taxon>Hyphomicrobiales</taxon>
        <taxon>Chelatococcaceae</taxon>
        <taxon>Pseudochelatococcus</taxon>
    </lineage>
</organism>
<protein>
    <submittedName>
        <fullName evidence="2">Glycosyltransferase involved in cell wall biosynthesis</fullName>
    </submittedName>
</protein>
<gene>
    <name evidence="2" type="ORF">FHS81_001639</name>
</gene>
<sequence length="435" mass="47029">MTKAPLNDQVTKPSRRTAVVVEGYPRLSDTSVAQELLALQKRGVPFEVWSLRRGLEEGAHPVYRTVSAPVVRLPGRLLRAPFRAVSGLLAVSGLPGFPAAVRQFRRDFARDRSLARMRMFGQALVMANELPADIGHIHAHRLDAPSSVARYAATLRGITWSFSAHGGDIWRIPDWEQREKLADALWGVAGTKEGRDHLAERAPYREHVALAYHGLDLGHIPAPLPPSGRNGSNPADPVRIVSVGSAVARKGYDDLLSALAALPKDLHWRFVHIGDGAQLDALKAQAAREELADKVTFLGARSQPDVLALIREADLFVLPSKAGEGGDRDGLPTALMEAASQGLGIIATRFAAIPEFIADGHEGILVPPGRRDILALAIESLVRNPARRAVLGFAAADRLREDFTSDAGIDVVEARLRAALGLARSFVPVQRDPVP</sequence>
<evidence type="ECO:0000313" key="3">
    <source>
        <dbReference type="Proteomes" id="UP000537592"/>
    </source>
</evidence>
<dbReference type="CDD" id="cd03801">
    <property type="entry name" value="GT4_PimA-like"/>
    <property type="match status" value="1"/>
</dbReference>
<evidence type="ECO:0000259" key="1">
    <source>
        <dbReference type="Pfam" id="PF00534"/>
    </source>
</evidence>
<accession>A0A7W6EH70</accession>
<dbReference type="PANTHER" id="PTHR12526:SF636">
    <property type="entry name" value="BLL3647 PROTEIN"/>
    <property type="match status" value="1"/>
</dbReference>
<dbReference type="AlphaFoldDB" id="A0A7W6EH70"/>
<dbReference type="Proteomes" id="UP000537592">
    <property type="component" value="Unassembled WGS sequence"/>
</dbReference>
<reference evidence="2 3" key="1">
    <citation type="submission" date="2020-08" db="EMBL/GenBank/DDBJ databases">
        <title>Genomic Encyclopedia of Type Strains, Phase IV (KMG-IV): sequencing the most valuable type-strain genomes for metagenomic binning, comparative biology and taxonomic classification.</title>
        <authorList>
            <person name="Goeker M."/>
        </authorList>
    </citation>
    <scope>NUCLEOTIDE SEQUENCE [LARGE SCALE GENOMIC DNA]</scope>
    <source>
        <strain evidence="2 3">DSM 28760</strain>
    </source>
</reference>
<evidence type="ECO:0000313" key="2">
    <source>
        <dbReference type="EMBL" id="MBB3809557.1"/>
    </source>
</evidence>
<proteinExistence type="predicted"/>
<keyword evidence="2" id="KW-0808">Transferase</keyword>
<keyword evidence="3" id="KW-1185">Reference proteome</keyword>
<dbReference type="GO" id="GO:0016757">
    <property type="term" value="F:glycosyltransferase activity"/>
    <property type="evidence" value="ECO:0007669"/>
    <property type="project" value="InterPro"/>
</dbReference>
<dbReference type="SUPFAM" id="SSF53756">
    <property type="entry name" value="UDP-Glycosyltransferase/glycogen phosphorylase"/>
    <property type="match status" value="1"/>
</dbReference>
<dbReference type="Pfam" id="PF00534">
    <property type="entry name" value="Glycos_transf_1"/>
    <property type="match status" value="1"/>
</dbReference>
<dbReference type="Gene3D" id="3.40.50.2000">
    <property type="entry name" value="Glycogen Phosphorylase B"/>
    <property type="match status" value="2"/>
</dbReference>
<name>A0A7W6EH70_9HYPH</name>
<dbReference type="InterPro" id="IPR001296">
    <property type="entry name" value="Glyco_trans_1"/>
</dbReference>
<comment type="caution">
    <text evidence="2">The sequence shown here is derived from an EMBL/GenBank/DDBJ whole genome shotgun (WGS) entry which is preliminary data.</text>
</comment>
<dbReference type="RefSeq" id="WP_183751735.1">
    <property type="nucleotide sequence ID" value="NZ_JACICC010000003.1"/>
</dbReference>
<dbReference type="PANTHER" id="PTHR12526">
    <property type="entry name" value="GLYCOSYLTRANSFERASE"/>
    <property type="match status" value="1"/>
</dbReference>